<evidence type="ECO:0000313" key="3">
    <source>
        <dbReference type="Proteomes" id="UP001157161"/>
    </source>
</evidence>
<dbReference type="EMBL" id="BSUM01000001">
    <property type="protein sequence ID" value="GMA32032.1"/>
    <property type="molecule type" value="Genomic_DNA"/>
</dbReference>
<dbReference type="RefSeq" id="WP_284250748.1">
    <property type="nucleotide sequence ID" value="NZ_BSUM01000001.1"/>
</dbReference>
<reference evidence="2" key="1">
    <citation type="journal article" date="2014" name="Int. J. Syst. Evol. Microbiol.">
        <title>Complete genome sequence of Corynebacterium casei LMG S-19264T (=DSM 44701T), isolated from a smear-ripened cheese.</title>
        <authorList>
            <consortium name="US DOE Joint Genome Institute (JGI-PGF)"/>
            <person name="Walter F."/>
            <person name="Albersmeier A."/>
            <person name="Kalinowski J."/>
            <person name="Ruckert C."/>
        </authorList>
    </citation>
    <scope>NUCLEOTIDE SEQUENCE</scope>
    <source>
        <strain evidence="2">NBRC 112290</strain>
    </source>
</reference>
<comment type="caution">
    <text evidence="2">The sequence shown here is derived from an EMBL/GenBank/DDBJ whole genome shotgun (WGS) entry which is preliminary data.</text>
</comment>
<feature type="region of interest" description="Disordered" evidence="1">
    <location>
        <begin position="35"/>
        <end position="81"/>
    </location>
</feature>
<reference evidence="2" key="2">
    <citation type="submission" date="2023-02" db="EMBL/GenBank/DDBJ databases">
        <authorList>
            <person name="Sun Q."/>
            <person name="Mori K."/>
        </authorList>
    </citation>
    <scope>NUCLEOTIDE SEQUENCE</scope>
    <source>
        <strain evidence="2">NBRC 112290</strain>
    </source>
</reference>
<sequence>MNAARSTRTTRRRLAGALLIAGLAGGGVIAVETSATSNSPSRASGPASSSQAAGTQVPGAVAASTSAPAANAGTTSGAPAASGEQLGTLIKQVAKQLINWVKSQGSKLWNSFKAAAEKGWQSLTTWLKEKLPGHIRDAAIALGLEEVAKWIIENWPF</sequence>
<accession>A0AA37XFF5</accession>
<keyword evidence="3" id="KW-1185">Reference proteome</keyword>
<proteinExistence type="predicted"/>
<organism evidence="2 3">
    <name type="scientific">Litorihabitans aurantiacus</name>
    <dbReference type="NCBI Taxonomy" id="1930061"/>
    <lineage>
        <taxon>Bacteria</taxon>
        <taxon>Bacillati</taxon>
        <taxon>Actinomycetota</taxon>
        <taxon>Actinomycetes</taxon>
        <taxon>Micrococcales</taxon>
        <taxon>Beutenbergiaceae</taxon>
        <taxon>Litorihabitans</taxon>
    </lineage>
</organism>
<dbReference type="Proteomes" id="UP001157161">
    <property type="component" value="Unassembled WGS sequence"/>
</dbReference>
<evidence type="ECO:0000256" key="1">
    <source>
        <dbReference type="SAM" id="MobiDB-lite"/>
    </source>
</evidence>
<feature type="compositionally biased region" description="Low complexity" evidence="1">
    <location>
        <begin position="37"/>
        <end position="81"/>
    </location>
</feature>
<protein>
    <submittedName>
        <fullName evidence="2">Uncharacterized protein</fullName>
    </submittedName>
</protein>
<evidence type="ECO:0000313" key="2">
    <source>
        <dbReference type="EMBL" id="GMA32032.1"/>
    </source>
</evidence>
<name>A0AA37XFF5_9MICO</name>
<gene>
    <name evidence="2" type="ORF">GCM10025875_20240</name>
</gene>
<dbReference type="AlphaFoldDB" id="A0AA37XFF5"/>